<feature type="compositionally biased region" description="Basic and acidic residues" evidence="7">
    <location>
        <begin position="176"/>
        <end position="188"/>
    </location>
</feature>
<accession>A0A1S3BSN5</accession>
<organism evidence="9 10">
    <name type="scientific">Cucumis melo</name>
    <name type="common">Muskmelon</name>
    <dbReference type="NCBI Taxonomy" id="3656"/>
    <lineage>
        <taxon>Eukaryota</taxon>
        <taxon>Viridiplantae</taxon>
        <taxon>Streptophyta</taxon>
        <taxon>Embryophyta</taxon>
        <taxon>Tracheophyta</taxon>
        <taxon>Spermatophyta</taxon>
        <taxon>Magnoliopsida</taxon>
        <taxon>eudicotyledons</taxon>
        <taxon>Gunneridae</taxon>
        <taxon>Pentapetalae</taxon>
        <taxon>rosids</taxon>
        <taxon>fabids</taxon>
        <taxon>Cucurbitales</taxon>
        <taxon>Cucurbitaceae</taxon>
        <taxon>Benincaseae</taxon>
        <taxon>Cucumis</taxon>
    </lineage>
</organism>
<feature type="coiled-coil region" evidence="6">
    <location>
        <begin position="267"/>
        <end position="304"/>
    </location>
</feature>
<evidence type="ECO:0000256" key="1">
    <source>
        <dbReference type="ARBA" id="ARBA00004123"/>
    </source>
</evidence>
<keyword evidence="2" id="KW-0805">Transcription regulation</keyword>
<feature type="domain" description="Myb-like" evidence="8">
    <location>
        <begin position="51"/>
        <end position="122"/>
    </location>
</feature>
<evidence type="ECO:0000313" key="10">
    <source>
        <dbReference type="RefSeq" id="XP_008451911.2"/>
    </source>
</evidence>
<dbReference type="PANTHER" id="PTHR21654:SF84">
    <property type="entry name" value="SI:DKEY-66I24.7"/>
    <property type="match status" value="1"/>
</dbReference>
<dbReference type="GeneID" id="103493063"/>
<proteinExistence type="predicted"/>
<feature type="region of interest" description="Disordered" evidence="7">
    <location>
        <begin position="171"/>
        <end position="226"/>
    </location>
</feature>
<sequence length="323" mass="37887">MEIRLLPISNFPHYNFSSPTSPVVSPSSSVLHSTPPQTPAIGSTMTSTAMAATLHQHQWSEEETREFIRIRADLEKDLTAVSTGEAPAAKKKTLWEMASVRMREKGFWRTADQCKCKWKNLLSRYKGKETSHKEYGWQCPFFEEIHAVFTERGKAMHRLLLEPEACSISTKKRGRERSLEEHSDLKELNEDETEEEVTLTQRNSQKRKAARKLPAKSLGATDSKSSSSSISYEIQEMLKGFLQWQQRMEMEWREIVERHYNNRRMLEQEWRESMEKLERERLMAEQAWREREEQRKEKQDIRAEGMNALLTTLLNKLNHENNL</sequence>
<gene>
    <name evidence="10" type="primary">LOC103493063</name>
</gene>
<dbReference type="GO" id="GO:0005634">
    <property type="term" value="C:nucleus"/>
    <property type="evidence" value="ECO:0007669"/>
    <property type="project" value="UniProtKB-SubCell"/>
</dbReference>
<dbReference type="AlphaFoldDB" id="A0A1S3BSN5"/>
<protein>
    <submittedName>
        <fullName evidence="10">Trihelix transcription factor GT-3b-like</fullName>
    </submittedName>
</protein>
<evidence type="ECO:0000256" key="4">
    <source>
        <dbReference type="ARBA" id="ARBA00023163"/>
    </source>
</evidence>
<dbReference type="GO" id="GO:0006355">
    <property type="term" value="P:regulation of DNA-templated transcription"/>
    <property type="evidence" value="ECO:0007669"/>
    <property type="project" value="UniProtKB-ARBA"/>
</dbReference>
<evidence type="ECO:0000256" key="7">
    <source>
        <dbReference type="SAM" id="MobiDB-lite"/>
    </source>
</evidence>
<name>A0A1S3BSN5_CUCME</name>
<dbReference type="Proteomes" id="UP001652600">
    <property type="component" value="Chromosome 7"/>
</dbReference>
<dbReference type="InterPro" id="IPR001005">
    <property type="entry name" value="SANT/Myb"/>
</dbReference>
<dbReference type="eggNOG" id="KOG4282">
    <property type="taxonomic scope" value="Eukaryota"/>
</dbReference>
<dbReference type="InterPro" id="IPR044822">
    <property type="entry name" value="Myb_DNA-bind_4"/>
</dbReference>
<comment type="subcellular location">
    <subcellularLocation>
        <location evidence="1">Nucleus</location>
    </subcellularLocation>
</comment>
<dbReference type="GO" id="GO:0003677">
    <property type="term" value="F:DNA binding"/>
    <property type="evidence" value="ECO:0007669"/>
    <property type="project" value="UniProtKB-KW"/>
</dbReference>
<evidence type="ECO:0000256" key="2">
    <source>
        <dbReference type="ARBA" id="ARBA00023015"/>
    </source>
</evidence>
<keyword evidence="6" id="KW-0175">Coiled coil</keyword>
<dbReference type="CDD" id="cd12203">
    <property type="entry name" value="GT1"/>
    <property type="match status" value="1"/>
</dbReference>
<evidence type="ECO:0000313" key="9">
    <source>
        <dbReference type="Proteomes" id="UP001652600"/>
    </source>
</evidence>
<dbReference type="SMR" id="A0A1S3BSN5"/>
<reference evidence="10" key="1">
    <citation type="submission" date="2025-08" db="UniProtKB">
        <authorList>
            <consortium name="RefSeq"/>
        </authorList>
    </citation>
    <scope>IDENTIFICATION</scope>
    <source>
        <tissue evidence="10">Stem</tissue>
    </source>
</reference>
<dbReference type="PANTHER" id="PTHR21654">
    <property type="entry name" value="FI21293P1"/>
    <property type="match status" value="1"/>
</dbReference>
<keyword evidence="3" id="KW-0238">DNA-binding</keyword>
<dbReference type="Gramene" id="MELO3C016254.2.1">
    <property type="protein sequence ID" value="MELO3C016254.2.1"/>
    <property type="gene ID" value="MELO3C016254.2"/>
</dbReference>
<dbReference type="InParanoid" id="A0A1S3BSN5"/>
<evidence type="ECO:0000256" key="3">
    <source>
        <dbReference type="ARBA" id="ARBA00023125"/>
    </source>
</evidence>
<keyword evidence="9" id="KW-1185">Reference proteome</keyword>
<dbReference type="Pfam" id="PF13837">
    <property type="entry name" value="Myb_DNA-bind_4"/>
    <property type="match status" value="1"/>
</dbReference>
<dbReference type="RefSeq" id="XP_008451911.2">
    <property type="nucleotide sequence ID" value="XM_008453689.3"/>
</dbReference>
<evidence type="ECO:0000259" key="8">
    <source>
        <dbReference type="PROSITE" id="PS50090"/>
    </source>
</evidence>
<evidence type="ECO:0000256" key="6">
    <source>
        <dbReference type="SAM" id="Coils"/>
    </source>
</evidence>
<keyword evidence="4" id="KW-0804">Transcription</keyword>
<dbReference type="Gene3D" id="1.10.10.60">
    <property type="entry name" value="Homeodomain-like"/>
    <property type="match status" value="1"/>
</dbReference>
<dbReference type="PROSITE" id="PS50090">
    <property type="entry name" value="MYB_LIKE"/>
    <property type="match status" value="1"/>
</dbReference>
<dbReference type="KEGG" id="cmo:103493063"/>
<feature type="compositionally biased region" description="Basic residues" evidence="7">
    <location>
        <begin position="204"/>
        <end position="214"/>
    </location>
</feature>
<keyword evidence="5" id="KW-0539">Nucleus</keyword>
<evidence type="ECO:0000256" key="5">
    <source>
        <dbReference type="ARBA" id="ARBA00023242"/>
    </source>
</evidence>